<dbReference type="EMBL" id="KZ819354">
    <property type="protein sequence ID" value="PWN45653.1"/>
    <property type="molecule type" value="Genomic_DNA"/>
</dbReference>
<dbReference type="RefSeq" id="XP_025372813.1">
    <property type="nucleotide sequence ID" value="XM_025515822.1"/>
</dbReference>
<dbReference type="Proteomes" id="UP000245783">
    <property type="component" value="Unassembled WGS sequence"/>
</dbReference>
<feature type="region of interest" description="Disordered" evidence="1">
    <location>
        <begin position="202"/>
        <end position="226"/>
    </location>
</feature>
<protein>
    <submittedName>
        <fullName evidence="2">Uncharacterized protein</fullName>
    </submittedName>
</protein>
<evidence type="ECO:0000313" key="2">
    <source>
        <dbReference type="EMBL" id="PWN45653.1"/>
    </source>
</evidence>
<accession>A0A316WCQ9</accession>
<dbReference type="AlphaFoldDB" id="A0A316WCQ9"/>
<feature type="compositionally biased region" description="Basic and acidic residues" evidence="1">
    <location>
        <begin position="204"/>
        <end position="214"/>
    </location>
</feature>
<reference evidence="2 3" key="1">
    <citation type="journal article" date="2018" name="Mol. Biol. Evol.">
        <title>Broad Genomic Sampling Reveals a Smut Pathogenic Ancestry of the Fungal Clade Ustilaginomycotina.</title>
        <authorList>
            <person name="Kijpornyongpan T."/>
            <person name="Mondo S.J."/>
            <person name="Barry K."/>
            <person name="Sandor L."/>
            <person name="Lee J."/>
            <person name="Lipzen A."/>
            <person name="Pangilinan J."/>
            <person name="LaButti K."/>
            <person name="Hainaut M."/>
            <person name="Henrissat B."/>
            <person name="Grigoriev I.V."/>
            <person name="Spatafora J.W."/>
            <person name="Aime M.C."/>
        </authorList>
    </citation>
    <scope>NUCLEOTIDE SEQUENCE [LARGE SCALE GENOMIC DNA]</scope>
    <source>
        <strain evidence="2 3">MCA 4658</strain>
    </source>
</reference>
<name>A0A316WCQ9_9BASI</name>
<proteinExistence type="predicted"/>
<gene>
    <name evidence="2" type="ORF">IE81DRAFT_344550</name>
</gene>
<dbReference type="InParanoid" id="A0A316WCQ9"/>
<evidence type="ECO:0000313" key="3">
    <source>
        <dbReference type="Proteomes" id="UP000245783"/>
    </source>
</evidence>
<organism evidence="2 3">
    <name type="scientific">Ceraceosorus guamensis</name>
    <dbReference type="NCBI Taxonomy" id="1522189"/>
    <lineage>
        <taxon>Eukaryota</taxon>
        <taxon>Fungi</taxon>
        <taxon>Dikarya</taxon>
        <taxon>Basidiomycota</taxon>
        <taxon>Ustilaginomycotina</taxon>
        <taxon>Exobasidiomycetes</taxon>
        <taxon>Ceraceosorales</taxon>
        <taxon>Ceraceosoraceae</taxon>
        <taxon>Ceraceosorus</taxon>
    </lineage>
</organism>
<evidence type="ECO:0000256" key="1">
    <source>
        <dbReference type="SAM" id="MobiDB-lite"/>
    </source>
</evidence>
<dbReference type="GeneID" id="37037692"/>
<keyword evidence="3" id="KW-1185">Reference proteome</keyword>
<feature type="region of interest" description="Disordered" evidence="1">
    <location>
        <begin position="19"/>
        <end position="42"/>
    </location>
</feature>
<sequence>MTAHSFASGKVEMHLDSLPRRAEDLTESSSRPSADLSGTLLLSKDEPPAQLAETGAAIGSSTTVFFDQCHAMGPARSDGELSRRSADRALPIIVAGSPLAKLVCYDCEGLNLTLRSRLLTSSAEIFRCSNLTLTVDVTRPIEDESAADVHHLPRSMHAAQAGMALPWRLGALQLDPPLENVTIVFQDAGMCGEVILTSSGANAHPHEASADHAPSRQAASSDDTSAAEPHCDLRLAGFKNVTILVRAPQTAEGSRLGNDARCLAFRIDEPLTRPPSSSEEVQAVQTVTSAQADQYHLRLVSVHDQRFDGWPSWSCEALQRAAGTRGYVSLGDNPPRAARRRSIDSGVGL</sequence>